<reference evidence="8 9" key="1">
    <citation type="submission" date="2015-09" db="EMBL/GenBank/DDBJ databases">
        <title>Draft genome sequence of Kouleothrix aurantiaca JCM 19913.</title>
        <authorList>
            <person name="Hemp J."/>
        </authorList>
    </citation>
    <scope>NUCLEOTIDE SEQUENCE [LARGE SCALE GENOMIC DNA]</scope>
    <source>
        <strain evidence="8 9">COM-B</strain>
    </source>
</reference>
<feature type="transmembrane region" description="Helical" evidence="6">
    <location>
        <begin position="105"/>
        <end position="123"/>
    </location>
</feature>
<feature type="domain" description="Major facilitator superfamily (MFS) profile" evidence="7">
    <location>
        <begin position="259"/>
        <end position="463"/>
    </location>
</feature>
<dbReference type="InterPro" id="IPR024671">
    <property type="entry name" value="Atg22-like"/>
</dbReference>
<dbReference type="AlphaFoldDB" id="A0A0P9FI93"/>
<gene>
    <name evidence="8" type="ORF">SE17_13175</name>
</gene>
<feature type="transmembrane region" description="Helical" evidence="6">
    <location>
        <begin position="425"/>
        <end position="443"/>
    </location>
</feature>
<feature type="transmembrane region" description="Helical" evidence="6">
    <location>
        <begin position="334"/>
        <end position="353"/>
    </location>
</feature>
<feature type="transmembrane region" description="Helical" evidence="6">
    <location>
        <begin position="402"/>
        <end position="419"/>
    </location>
</feature>
<keyword evidence="2" id="KW-0813">Transport</keyword>
<dbReference type="InterPro" id="IPR036259">
    <property type="entry name" value="MFS_trans_sf"/>
</dbReference>
<proteinExistence type="predicted"/>
<dbReference type="PANTHER" id="PTHR23519:SF1">
    <property type="entry name" value="AUTOPHAGY-RELATED PROTEIN 22"/>
    <property type="match status" value="1"/>
</dbReference>
<dbReference type="GO" id="GO:0022857">
    <property type="term" value="F:transmembrane transporter activity"/>
    <property type="evidence" value="ECO:0007669"/>
    <property type="project" value="InterPro"/>
</dbReference>
<accession>A0A0P9FI93</accession>
<keyword evidence="9" id="KW-1185">Reference proteome</keyword>
<dbReference type="Pfam" id="PF11700">
    <property type="entry name" value="ATG22"/>
    <property type="match status" value="1"/>
</dbReference>
<dbReference type="PROSITE" id="PS50850">
    <property type="entry name" value="MFS"/>
    <property type="match status" value="1"/>
</dbReference>
<feature type="transmembrane region" description="Helical" evidence="6">
    <location>
        <begin position="129"/>
        <end position="152"/>
    </location>
</feature>
<evidence type="ECO:0000256" key="3">
    <source>
        <dbReference type="ARBA" id="ARBA00022692"/>
    </source>
</evidence>
<name>A0A0P9FI93_9CHLR</name>
<feature type="transmembrane region" description="Helical" evidence="6">
    <location>
        <begin position="200"/>
        <end position="222"/>
    </location>
</feature>
<sequence>MAGSIATTQPIPKNDRREIFGWTMYDWANSAFSTTVAGALLAPYLTALAQSAVGENGVVLGLGPFGAVTAKSFFPLCISLSVFLQVFFLPILGAIADYSHLKKRLMAFFCYIGVLATCLFFFITADTYFWGGVLFIVANLAFGAAIVLYNAFLPDIASEDKVDSVSSRGFALGYLGGGILLAANFALLTFANSLGISAGMAVRLSLLSAGVWWGGFALITFARLRSRAPARTLQPGKSYATIGFSEVGATFRELGRLPYTLRYLVGYLFYNDGIQTVIGLASVFLSQELFTEQQRAAGEDQRFVLLIYLMVQFVAFLGALVFERIARVVGTKRAIMISLVLWSGVVVYAYGFLQNTTQAWFMAGAIAMVLGGSQALSRSLFSRMIPPGREASFFGIYEISERGTSWIGPLIFGAVVGATNSYRDAILSLIALFLIGLVILVTTDTNRAVHEAGRSLPEEARQA</sequence>
<dbReference type="PANTHER" id="PTHR23519">
    <property type="entry name" value="AUTOPHAGY-RELATED PROTEIN 22"/>
    <property type="match status" value="1"/>
</dbReference>
<comment type="subcellular location">
    <subcellularLocation>
        <location evidence="1">Cell membrane</location>
        <topology evidence="1">Multi-pass membrane protein</topology>
    </subcellularLocation>
</comment>
<evidence type="ECO:0000313" key="9">
    <source>
        <dbReference type="Proteomes" id="UP000050509"/>
    </source>
</evidence>
<feature type="transmembrane region" description="Helical" evidence="6">
    <location>
        <begin position="73"/>
        <end position="93"/>
    </location>
</feature>
<dbReference type="PATRIC" id="fig|186479.3.peg.8193"/>
<feature type="transmembrane region" description="Helical" evidence="6">
    <location>
        <begin position="305"/>
        <end position="322"/>
    </location>
</feature>
<feature type="transmembrane region" description="Helical" evidence="6">
    <location>
        <begin position="264"/>
        <end position="285"/>
    </location>
</feature>
<evidence type="ECO:0000259" key="7">
    <source>
        <dbReference type="PROSITE" id="PS50850"/>
    </source>
</evidence>
<keyword evidence="5 6" id="KW-0472">Membrane</keyword>
<protein>
    <submittedName>
        <fullName evidence="8">MFS transporter</fullName>
    </submittedName>
</protein>
<keyword evidence="3 6" id="KW-0812">Transmembrane</keyword>
<evidence type="ECO:0000256" key="2">
    <source>
        <dbReference type="ARBA" id="ARBA00022448"/>
    </source>
</evidence>
<dbReference type="SUPFAM" id="SSF103473">
    <property type="entry name" value="MFS general substrate transporter"/>
    <property type="match status" value="1"/>
</dbReference>
<evidence type="ECO:0000256" key="5">
    <source>
        <dbReference type="ARBA" id="ARBA00023136"/>
    </source>
</evidence>
<feature type="transmembrane region" description="Helical" evidence="6">
    <location>
        <begin position="172"/>
        <end position="194"/>
    </location>
</feature>
<dbReference type="Gene3D" id="1.20.1250.20">
    <property type="entry name" value="MFS general substrate transporter like domains"/>
    <property type="match status" value="1"/>
</dbReference>
<keyword evidence="4 6" id="KW-1133">Transmembrane helix</keyword>
<evidence type="ECO:0000256" key="1">
    <source>
        <dbReference type="ARBA" id="ARBA00004651"/>
    </source>
</evidence>
<dbReference type="InterPro" id="IPR050495">
    <property type="entry name" value="ATG22/LtaA_families"/>
</dbReference>
<comment type="caution">
    <text evidence="8">The sequence shown here is derived from an EMBL/GenBank/DDBJ whole genome shotgun (WGS) entry which is preliminary data.</text>
</comment>
<evidence type="ECO:0000256" key="4">
    <source>
        <dbReference type="ARBA" id="ARBA00022989"/>
    </source>
</evidence>
<dbReference type="EMBL" id="LJCR01000419">
    <property type="protein sequence ID" value="KPV52826.1"/>
    <property type="molecule type" value="Genomic_DNA"/>
</dbReference>
<organism evidence="8 9">
    <name type="scientific">Kouleothrix aurantiaca</name>
    <dbReference type="NCBI Taxonomy" id="186479"/>
    <lineage>
        <taxon>Bacteria</taxon>
        <taxon>Bacillati</taxon>
        <taxon>Chloroflexota</taxon>
        <taxon>Chloroflexia</taxon>
        <taxon>Chloroflexales</taxon>
        <taxon>Roseiflexineae</taxon>
        <taxon>Roseiflexaceae</taxon>
        <taxon>Kouleothrix</taxon>
    </lineage>
</organism>
<evidence type="ECO:0000313" key="8">
    <source>
        <dbReference type="EMBL" id="KPV52826.1"/>
    </source>
</evidence>
<feature type="transmembrane region" description="Helical" evidence="6">
    <location>
        <begin position="359"/>
        <end position="381"/>
    </location>
</feature>
<dbReference type="GO" id="GO:0005886">
    <property type="term" value="C:plasma membrane"/>
    <property type="evidence" value="ECO:0007669"/>
    <property type="project" value="UniProtKB-SubCell"/>
</dbReference>
<dbReference type="InterPro" id="IPR020846">
    <property type="entry name" value="MFS_dom"/>
</dbReference>
<evidence type="ECO:0000256" key="6">
    <source>
        <dbReference type="SAM" id="Phobius"/>
    </source>
</evidence>
<dbReference type="Proteomes" id="UP000050509">
    <property type="component" value="Unassembled WGS sequence"/>
</dbReference>